<dbReference type="GO" id="GO:0005829">
    <property type="term" value="C:cytosol"/>
    <property type="evidence" value="ECO:0007669"/>
    <property type="project" value="TreeGrafter"/>
</dbReference>
<dbReference type="PANTHER" id="PTHR33515">
    <property type="entry name" value="RIBOSOME-BINDING FACTOR A, CHLOROPLASTIC-RELATED"/>
    <property type="match status" value="1"/>
</dbReference>
<keyword evidence="5" id="KW-1185">Reference proteome</keyword>
<dbReference type="NCBIfam" id="NF001802">
    <property type="entry name" value="PRK00521.2-5"/>
    <property type="match status" value="1"/>
</dbReference>
<dbReference type="HAMAP" id="MF_00003">
    <property type="entry name" value="RbfA"/>
    <property type="match status" value="1"/>
</dbReference>
<dbReference type="Pfam" id="PF02033">
    <property type="entry name" value="RBFA"/>
    <property type="match status" value="1"/>
</dbReference>
<evidence type="ECO:0000256" key="3">
    <source>
        <dbReference type="SAM" id="MobiDB-lite"/>
    </source>
</evidence>
<protein>
    <recommendedName>
        <fullName evidence="2">Ribosome-binding factor A</fullName>
    </recommendedName>
</protein>
<dbReference type="STRING" id="538381.GCA_001696535_03751"/>
<comment type="function">
    <text evidence="2">One of several proteins that assist in the late maturation steps of the functional core of the 30S ribosomal subunit. Associates with free 30S ribosomal subunits (but not with 30S subunits that are part of 70S ribosomes or polysomes). Required for efficient processing of 16S rRNA. May interact with the 5'-terminal helix region of 16S rRNA.</text>
</comment>
<dbReference type="InterPro" id="IPR000238">
    <property type="entry name" value="RbfA"/>
</dbReference>
<dbReference type="InterPro" id="IPR015946">
    <property type="entry name" value="KH_dom-like_a/b"/>
</dbReference>
<comment type="subunit">
    <text evidence="2">Monomer. Binds 30S ribosomal subunits, but not 50S ribosomal subunits or 70S ribosomes.</text>
</comment>
<dbReference type="NCBIfam" id="TIGR00082">
    <property type="entry name" value="rbfA"/>
    <property type="match status" value="1"/>
</dbReference>
<dbReference type="AlphaFoldDB" id="A0A285SZJ9"/>
<accession>A0A285SZJ9</accession>
<feature type="region of interest" description="Disordered" evidence="3">
    <location>
        <begin position="127"/>
        <end position="150"/>
    </location>
</feature>
<gene>
    <name evidence="2" type="primary">rbfA</name>
    <name evidence="4" type="ORF">SAMN05421512_107210</name>
</gene>
<evidence type="ECO:0000256" key="1">
    <source>
        <dbReference type="ARBA" id="ARBA00022517"/>
    </source>
</evidence>
<sequence length="150" mass="16924">MAPNNRHPVGMPSQRQLRVGELVRKEVSDILARGTLADPALDGTIISVPEVRMTPDLRLASCLVMPLGGRDADRVVEALNRSARTIRRELARRMTMKFLPDLRFVLDTRFDDDDRITALLSRDDVRRDLSEDEADEGDERSDDTPDRGGR</sequence>
<keyword evidence="2" id="KW-0963">Cytoplasm</keyword>
<evidence type="ECO:0000256" key="2">
    <source>
        <dbReference type="HAMAP-Rule" id="MF_00003"/>
    </source>
</evidence>
<feature type="compositionally biased region" description="Acidic residues" evidence="3">
    <location>
        <begin position="130"/>
        <end position="141"/>
    </location>
</feature>
<dbReference type="InterPro" id="IPR023799">
    <property type="entry name" value="RbfA_dom_sf"/>
</dbReference>
<evidence type="ECO:0000313" key="4">
    <source>
        <dbReference type="EMBL" id="SOC13607.1"/>
    </source>
</evidence>
<keyword evidence="1 2" id="KW-0690">Ribosome biogenesis</keyword>
<comment type="similarity">
    <text evidence="2">Belongs to the RbfA family.</text>
</comment>
<dbReference type="PANTHER" id="PTHR33515:SF1">
    <property type="entry name" value="RIBOSOME-BINDING FACTOR A, CHLOROPLASTIC-RELATED"/>
    <property type="match status" value="1"/>
</dbReference>
<evidence type="ECO:0000313" key="5">
    <source>
        <dbReference type="Proteomes" id="UP000219331"/>
    </source>
</evidence>
<proteinExistence type="inferred from homology"/>
<comment type="subcellular location">
    <subcellularLocation>
        <location evidence="2">Cytoplasm</location>
    </subcellularLocation>
</comment>
<organism evidence="4 5">
    <name type="scientific">Stappia indica</name>
    <dbReference type="NCBI Taxonomy" id="538381"/>
    <lineage>
        <taxon>Bacteria</taxon>
        <taxon>Pseudomonadati</taxon>
        <taxon>Pseudomonadota</taxon>
        <taxon>Alphaproteobacteria</taxon>
        <taxon>Hyphomicrobiales</taxon>
        <taxon>Stappiaceae</taxon>
        <taxon>Stappia</taxon>
    </lineage>
</organism>
<dbReference type="Gene3D" id="3.30.300.20">
    <property type="match status" value="1"/>
</dbReference>
<dbReference type="GO" id="GO:0030490">
    <property type="term" value="P:maturation of SSU-rRNA"/>
    <property type="evidence" value="ECO:0007669"/>
    <property type="project" value="UniProtKB-UniRule"/>
</dbReference>
<dbReference type="SUPFAM" id="SSF89919">
    <property type="entry name" value="Ribosome-binding factor A, RbfA"/>
    <property type="match status" value="1"/>
</dbReference>
<reference evidence="4 5" key="1">
    <citation type="submission" date="2017-08" db="EMBL/GenBank/DDBJ databases">
        <authorList>
            <person name="de Groot N.N."/>
        </authorList>
    </citation>
    <scope>NUCLEOTIDE SEQUENCE [LARGE SCALE GENOMIC DNA]</scope>
    <source>
        <strain evidence="4 5">USBA 352</strain>
    </source>
</reference>
<dbReference type="Proteomes" id="UP000219331">
    <property type="component" value="Unassembled WGS sequence"/>
</dbReference>
<dbReference type="OrthoDB" id="9805051at2"/>
<dbReference type="EMBL" id="OBML01000007">
    <property type="protein sequence ID" value="SOC13607.1"/>
    <property type="molecule type" value="Genomic_DNA"/>
</dbReference>
<dbReference type="GO" id="GO:0043024">
    <property type="term" value="F:ribosomal small subunit binding"/>
    <property type="evidence" value="ECO:0007669"/>
    <property type="project" value="TreeGrafter"/>
</dbReference>
<name>A0A285SZJ9_9HYPH</name>